<keyword evidence="3" id="KW-1185">Reference proteome</keyword>
<gene>
    <name evidence="2" type="ORF">ERX29_07265</name>
</gene>
<sequence>MNSTYKKLFVFILGLIEIIAGFAVYNTSVFGGITLVALGLIFFAVMFMINLREKDPKHPYIY</sequence>
<feature type="transmembrane region" description="Helical" evidence="1">
    <location>
        <begin position="31"/>
        <end position="51"/>
    </location>
</feature>
<dbReference type="AlphaFoldDB" id="A0A4R6BTN3"/>
<keyword evidence="1" id="KW-0472">Membrane</keyword>
<accession>A0A4R6BTN3</accession>
<protein>
    <submittedName>
        <fullName evidence="2">Uncharacterized protein</fullName>
    </submittedName>
</protein>
<keyword evidence="1" id="KW-1133">Transmembrane helix</keyword>
<organism evidence="2 3">
    <name type="scientific">Macrococcus lamae</name>
    <dbReference type="NCBI Taxonomy" id="198484"/>
    <lineage>
        <taxon>Bacteria</taxon>
        <taxon>Bacillati</taxon>
        <taxon>Bacillota</taxon>
        <taxon>Bacilli</taxon>
        <taxon>Bacillales</taxon>
        <taxon>Staphylococcaceae</taxon>
        <taxon>Macrococcus</taxon>
    </lineage>
</organism>
<dbReference type="EMBL" id="SCWB01000011">
    <property type="protein sequence ID" value="TDM10462.1"/>
    <property type="molecule type" value="Genomic_DNA"/>
</dbReference>
<comment type="caution">
    <text evidence="2">The sequence shown here is derived from an EMBL/GenBank/DDBJ whole genome shotgun (WGS) entry which is preliminary data.</text>
</comment>
<keyword evidence="1" id="KW-0812">Transmembrane</keyword>
<dbReference type="OrthoDB" id="2418296at2"/>
<name>A0A4R6BTN3_9STAP</name>
<dbReference type="Proteomes" id="UP000294802">
    <property type="component" value="Unassembled WGS sequence"/>
</dbReference>
<feature type="transmembrane region" description="Helical" evidence="1">
    <location>
        <begin position="7"/>
        <end position="25"/>
    </location>
</feature>
<evidence type="ECO:0000313" key="3">
    <source>
        <dbReference type="Proteomes" id="UP000294802"/>
    </source>
</evidence>
<proteinExistence type="predicted"/>
<reference evidence="2 3" key="1">
    <citation type="submission" date="2019-01" db="EMBL/GenBank/DDBJ databases">
        <title>Draft genome sequences of the type strains of six Macrococcus species.</title>
        <authorList>
            <person name="Mazhar S."/>
            <person name="Altermann E."/>
            <person name="Hill C."/>
            <person name="Mcauliffe O."/>
        </authorList>
    </citation>
    <scope>NUCLEOTIDE SEQUENCE [LARGE SCALE GENOMIC DNA]</scope>
    <source>
        <strain evidence="2 3">CCM4815</strain>
    </source>
</reference>
<evidence type="ECO:0000256" key="1">
    <source>
        <dbReference type="SAM" id="Phobius"/>
    </source>
</evidence>
<dbReference type="RefSeq" id="WP_133444043.1">
    <property type="nucleotide sequence ID" value="NZ_SCWB01000011.1"/>
</dbReference>
<evidence type="ECO:0000313" key="2">
    <source>
        <dbReference type="EMBL" id="TDM10462.1"/>
    </source>
</evidence>